<name>A0ABR7A099_9BURK</name>
<gene>
    <name evidence="3" type="ORF">H8K43_01070</name>
</gene>
<dbReference type="EMBL" id="JACOGD010000001">
    <property type="protein sequence ID" value="MBC3930247.1"/>
    <property type="molecule type" value="Genomic_DNA"/>
</dbReference>
<protein>
    <submittedName>
        <fullName evidence="3">Porin</fullName>
    </submittedName>
</protein>
<reference evidence="3 4" key="1">
    <citation type="submission" date="2020-08" db="EMBL/GenBank/DDBJ databases">
        <title>Novel species isolated from subtropical streams in China.</title>
        <authorList>
            <person name="Lu H."/>
        </authorList>
    </citation>
    <scope>NUCLEOTIDE SEQUENCE [LARGE SCALE GENOMIC DNA]</scope>
    <source>
        <strain evidence="3 4">CY22W</strain>
    </source>
</reference>
<dbReference type="Gene3D" id="2.40.160.10">
    <property type="entry name" value="Porin"/>
    <property type="match status" value="1"/>
</dbReference>
<dbReference type="SUPFAM" id="SSF56935">
    <property type="entry name" value="Porins"/>
    <property type="match status" value="1"/>
</dbReference>
<dbReference type="RefSeq" id="WP_186902144.1">
    <property type="nucleotide sequence ID" value="NZ_JACOGD010000001.1"/>
</dbReference>
<dbReference type="InterPro" id="IPR023614">
    <property type="entry name" value="Porin_dom_sf"/>
</dbReference>
<feature type="domain" description="Porin" evidence="2">
    <location>
        <begin position="13"/>
        <end position="395"/>
    </location>
</feature>
<dbReference type="InterPro" id="IPR033900">
    <property type="entry name" value="Gram_neg_porin_domain"/>
</dbReference>
<keyword evidence="4" id="KW-1185">Reference proteome</keyword>
<evidence type="ECO:0000313" key="3">
    <source>
        <dbReference type="EMBL" id="MBC3930247.1"/>
    </source>
</evidence>
<keyword evidence="1" id="KW-0732">Signal</keyword>
<dbReference type="Proteomes" id="UP000654304">
    <property type="component" value="Unassembled WGS sequence"/>
</dbReference>
<evidence type="ECO:0000313" key="4">
    <source>
        <dbReference type="Proteomes" id="UP000654304"/>
    </source>
</evidence>
<proteinExistence type="predicted"/>
<feature type="chain" id="PRO_5045164280" evidence="1">
    <location>
        <begin position="25"/>
        <end position="422"/>
    </location>
</feature>
<organism evidence="3 4">
    <name type="scientific">Undibacterium curvum</name>
    <dbReference type="NCBI Taxonomy" id="2762294"/>
    <lineage>
        <taxon>Bacteria</taxon>
        <taxon>Pseudomonadati</taxon>
        <taxon>Pseudomonadota</taxon>
        <taxon>Betaproteobacteria</taxon>
        <taxon>Burkholderiales</taxon>
        <taxon>Oxalobacteraceae</taxon>
        <taxon>Undibacterium</taxon>
    </lineage>
</organism>
<sequence length="422" mass="46679">MLRTYFPLSFISTLILLISTCAYAEDHTDELHSATTQVTGFGTLGIAHSTTSQADIVRDLSQRSGVGASGRTSLALDSNFGLQLDQRINENTDAAIQLLARKADKDFVPELTWLYAAYTPNDRLKLRLGRVGFDAYMLADSRQVAYSYTWVRPPVDFFGSLIVSYFDGADAVLSFQDAQQGNYQVKLYAGFARGKSYTGHADYDFSLDGSRILGGHLAYQRGAWSARLGYSQLLVKNEYSSLVPVLDAFHTAPLATLIPDAAQLSAELGMQNKRIRYLSAGLVYDAGPLQVQAMFSQTSTNSLNFPDSYAAFLSASYRMGKWTPYATLSASRPVSAQIPLQPPANAPAELVQLYKDLNDGIHSQRNRQSTLSLGLRYDLSDASNLKLQIDRIHSREKFLVRKEAPDWNGQTMLLSASYNFVF</sequence>
<evidence type="ECO:0000259" key="2">
    <source>
        <dbReference type="Pfam" id="PF13609"/>
    </source>
</evidence>
<comment type="caution">
    <text evidence="3">The sequence shown here is derived from an EMBL/GenBank/DDBJ whole genome shotgun (WGS) entry which is preliminary data.</text>
</comment>
<dbReference type="Pfam" id="PF13609">
    <property type="entry name" value="Porin_4"/>
    <property type="match status" value="1"/>
</dbReference>
<evidence type="ECO:0000256" key="1">
    <source>
        <dbReference type="SAM" id="SignalP"/>
    </source>
</evidence>
<feature type="signal peptide" evidence="1">
    <location>
        <begin position="1"/>
        <end position="24"/>
    </location>
</feature>
<accession>A0ABR7A099</accession>